<sequence length="111" mass="12523">MALLLCNCPKTSFMTIIKKFDPEEYSNKFPKKYVVFAVVGILVLSIAQIWVNNTAVSYGEKLESIAKLKSTLEMENTFLENEMASELSLTNIATKSSKLGFSKIESIQYIR</sequence>
<keyword evidence="1" id="KW-0812">Transmembrane</keyword>
<gene>
    <name evidence="2" type="ORF">US99_C0020G0004</name>
</gene>
<proteinExistence type="predicted"/>
<reference evidence="2 3" key="1">
    <citation type="journal article" date="2015" name="Nature">
        <title>rRNA introns, odd ribosomes, and small enigmatic genomes across a large radiation of phyla.</title>
        <authorList>
            <person name="Brown C.T."/>
            <person name="Hug L.A."/>
            <person name="Thomas B.C."/>
            <person name="Sharon I."/>
            <person name="Castelle C.J."/>
            <person name="Singh A."/>
            <person name="Wilkins M.J."/>
            <person name="Williams K.H."/>
            <person name="Banfield J.F."/>
        </authorList>
    </citation>
    <scope>NUCLEOTIDE SEQUENCE [LARGE SCALE GENOMIC DNA]</scope>
</reference>
<evidence type="ECO:0000256" key="1">
    <source>
        <dbReference type="SAM" id="Phobius"/>
    </source>
</evidence>
<dbReference type="AlphaFoldDB" id="A0A0G0MXV1"/>
<dbReference type="Proteomes" id="UP000034324">
    <property type="component" value="Unassembled WGS sequence"/>
</dbReference>
<comment type="caution">
    <text evidence="2">The sequence shown here is derived from an EMBL/GenBank/DDBJ whole genome shotgun (WGS) entry which is preliminary data.</text>
</comment>
<evidence type="ECO:0000313" key="2">
    <source>
        <dbReference type="EMBL" id="KKQ78479.1"/>
    </source>
</evidence>
<organism evidence="2 3">
    <name type="scientific">Candidatus Daviesbacteria bacterium GW2011_GWF2_38_6</name>
    <dbReference type="NCBI Taxonomy" id="1618432"/>
    <lineage>
        <taxon>Bacteria</taxon>
        <taxon>Candidatus Daviesiibacteriota</taxon>
    </lineage>
</organism>
<dbReference type="EMBL" id="LBVC01000020">
    <property type="protein sequence ID" value="KKQ78479.1"/>
    <property type="molecule type" value="Genomic_DNA"/>
</dbReference>
<name>A0A0G0MXV1_9BACT</name>
<accession>A0A0G0MXV1</accession>
<evidence type="ECO:0000313" key="3">
    <source>
        <dbReference type="Proteomes" id="UP000034324"/>
    </source>
</evidence>
<keyword evidence="1" id="KW-0472">Membrane</keyword>
<feature type="transmembrane region" description="Helical" evidence="1">
    <location>
        <begin position="33"/>
        <end position="51"/>
    </location>
</feature>
<keyword evidence="1" id="KW-1133">Transmembrane helix</keyword>
<protein>
    <submittedName>
        <fullName evidence="2">Uncharacterized protein</fullName>
    </submittedName>
</protein>